<keyword evidence="2" id="KW-1185">Reference proteome</keyword>
<name>A0A1G9LNW8_9FIRM</name>
<dbReference type="EMBL" id="FNHB01000001">
    <property type="protein sequence ID" value="SDL63457.1"/>
    <property type="molecule type" value="Genomic_DNA"/>
</dbReference>
<reference evidence="1 2" key="1">
    <citation type="submission" date="2016-10" db="EMBL/GenBank/DDBJ databases">
        <authorList>
            <person name="de Groot N.N."/>
        </authorList>
    </citation>
    <scope>NUCLEOTIDE SEQUENCE [LARGE SCALE GENOMIC DNA]</scope>
    <source>
        <strain evidence="1 2">DSM 1736</strain>
    </source>
</reference>
<protein>
    <submittedName>
        <fullName evidence="1">YlzJ-like protein</fullName>
    </submittedName>
</protein>
<dbReference type="InterPro" id="IPR025619">
    <property type="entry name" value="YlzJ"/>
</dbReference>
<organism evidence="1 2">
    <name type="scientific">Dendrosporobacter quercicolus</name>
    <dbReference type="NCBI Taxonomy" id="146817"/>
    <lineage>
        <taxon>Bacteria</taxon>
        <taxon>Bacillati</taxon>
        <taxon>Bacillota</taxon>
        <taxon>Negativicutes</taxon>
        <taxon>Selenomonadales</taxon>
        <taxon>Sporomusaceae</taxon>
        <taxon>Dendrosporobacter</taxon>
    </lineage>
</organism>
<dbReference type="Proteomes" id="UP000214880">
    <property type="component" value="Unassembled WGS sequence"/>
</dbReference>
<proteinExistence type="predicted"/>
<accession>A0A1G9LNW8</accession>
<evidence type="ECO:0000313" key="1">
    <source>
        <dbReference type="EMBL" id="SDL63457.1"/>
    </source>
</evidence>
<dbReference type="RefSeq" id="WP_092067781.1">
    <property type="nucleotide sequence ID" value="NZ_FNHB01000001.1"/>
</dbReference>
<evidence type="ECO:0000313" key="2">
    <source>
        <dbReference type="Proteomes" id="UP000214880"/>
    </source>
</evidence>
<dbReference type="OrthoDB" id="1683573at2"/>
<gene>
    <name evidence="1" type="ORF">SAMN04488502_101411</name>
</gene>
<dbReference type="AlphaFoldDB" id="A0A1G9LNW8"/>
<dbReference type="STRING" id="146817.SAMN04488502_101411"/>
<sequence length="77" mass="8860">MILWTIMPFEAVFPDEDFAPAYEETEYSGVKMVVEKISPEQCQIVRLISTNPQDYLRRELQPGSILYYKAKPGFAAV</sequence>
<dbReference type="Pfam" id="PF14035">
    <property type="entry name" value="YlzJ"/>
    <property type="match status" value="1"/>
</dbReference>